<dbReference type="AlphaFoldDB" id="A0A6J4KS29"/>
<protein>
    <submittedName>
        <fullName evidence="2">Uncharacterized protein</fullName>
    </submittedName>
</protein>
<dbReference type="EMBL" id="CADCUB010000038">
    <property type="protein sequence ID" value="CAA9313620.1"/>
    <property type="molecule type" value="Genomic_DNA"/>
</dbReference>
<proteinExistence type="predicted"/>
<feature type="region of interest" description="Disordered" evidence="1">
    <location>
        <begin position="1"/>
        <end position="22"/>
    </location>
</feature>
<sequence>MQDVPTRRAQQGGQHLHDRRRSPAIMQFVHTPHAQQVSNNCMIGAGPRRSCSSCTPRTLNRWATTA</sequence>
<accession>A0A6J4KS29</accession>
<name>A0A6J4KS29_9ACTN</name>
<evidence type="ECO:0000256" key="1">
    <source>
        <dbReference type="SAM" id="MobiDB-lite"/>
    </source>
</evidence>
<gene>
    <name evidence="2" type="ORF">AVDCRST_MAG07-763</name>
</gene>
<reference evidence="2" key="1">
    <citation type="submission" date="2020-02" db="EMBL/GenBank/DDBJ databases">
        <authorList>
            <person name="Meier V. D."/>
        </authorList>
    </citation>
    <scope>NUCLEOTIDE SEQUENCE</scope>
    <source>
        <strain evidence="2">AVDCRST_MAG07</strain>
    </source>
</reference>
<organism evidence="2">
    <name type="scientific">uncultured Frankineae bacterium</name>
    <dbReference type="NCBI Taxonomy" id="437475"/>
    <lineage>
        <taxon>Bacteria</taxon>
        <taxon>Bacillati</taxon>
        <taxon>Actinomycetota</taxon>
        <taxon>Actinomycetes</taxon>
        <taxon>Frankiales</taxon>
        <taxon>environmental samples</taxon>
    </lineage>
</organism>
<evidence type="ECO:0000313" key="2">
    <source>
        <dbReference type="EMBL" id="CAA9313620.1"/>
    </source>
</evidence>